<evidence type="ECO:0000256" key="1">
    <source>
        <dbReference type="SAM" id="MobiDB-lite"/>
    </source>
</evidence>
<name>A0A9W8Y7J2_9PLEO</name>
<protein>
    <submittedName>
        <fullName evidence="2">Uncharacterized protein</fullName>
    </submittedName>
</protein>
<proteinExistence type="predicted"/>
<feature type="region of interest" description="Disordered" evidence="1">
    <location>
        <begin position="1"/>
        <end position="114"/>
    </location>
</feature>
<dbReference type="AlphaFoldDB" id="A0A9W8Y7J2"/>
<keyword evidence="3" id="KW-1185">Reference proteome</keyword>
<comment type="caution">
    <text evidence="2">The sequence shown here is derived from an EMBL/GenBank/DDBJ whole genome shotgun (WGS) entry which is preliminary data.</text>
</comment>
<feature type="compositionally biased region" description="Low complexity" evidence="1">
    <location>
        <begin position="68"/>
        <end position="101"/>
    </location>
</feature>
<gene>
    <name evidence="2" type="ORF">N0V83_006287</name>
</gene>
<reference evidence="2" key="1">
    <citation type="submission" date="2022-10" db="EMBL/GenBank/DDBJ databases">
        <title>Tapping the CABI collections for fungal endophytes: first genome assemblies for Collariella, Neodidymelliopsis, Ascochyta clinopodiicola, Didymella pomorum, Didymosphaeria variabile, Neocosmospora piperis and Neocucurbitaria cava.</title>
        <authorList>
            <person name="Hill R."/>
        </authorList>
    </citation>
    <scope>NUCLEOTIDE SEQUENCE</scope>
    <source>
        <strain evidence="2">IMI 356814</strain>
    </source>
</reference>
<feature type="compositionally biased region" description="Gly residues" evidence="1">
    <location>
        <begin position="148"/>
        <end position="167"/>
    </location>
</feature>
<accession>A0A9W8Y7J2</accession>
<evidence type="ECO:0000313" key="2">
    <source>
        <dbReference type="EMBL" id="KAJ4369202.1"/>
    </source>
</evidence>
<feature type="region of interest" description="Disordered" evidence="1">
    <location>
        <begin position="130"/>
        <end position="167"/>
    </location>
</feature>
<sequence>MAANDYYTTHPQNPTTFTHQSTFHGNASNGPANLTATNTSYEPYRRRALSQLPHYQQQQQQYPLAVPTGSSSPPYLSTSLPSDTSSSTSSTDRSLFSSSFGSSGGGEKKSKSERAIKFVEKQVKKQIEKKLNGGKHGGQEQQEQGCEDYGGIGQQDQSGGGAYGFTGNHGGGDGAGKFDWVQDAGGWFGDLDSGGLESVLGG</sequence>
<dbReference type="Proteomes" id="UP001140560">
    <property type="component" value="Unassembled WGS sequence"/>
</dbReference>
<dbReference type="EMBL" id="JAPEUY010000010">
    <property type="protein sequence ID" value="KAJ4369202.1"/>
    <property type="molecule type" value="Genomic_DNA"/>
</dbReference>
<evidence type="ECO:0000313" key="3">
    <source>
        <dbReference type="Proteomes" id="UP001140560"/>
    </source>
</evidence>
<feature type="compositionally biased region" description="Polar residues" evidence="1">
    <location>
        <begin position="1"/>
        <end position="41"/>
    </location>
</feature>
<organism evidence="2 3">
    <name type="scientific">Neocucurbitaria cava</name>
    <dbReference type="NCBI Taxonomy" id="798079"/>
    <lineage>
        <taxon>Eukaryota</taxon>
        <taxon>Fungi</taxon>
        <taxon>Dikarya</taxon>
        <taxon>Ascomycota</taxon>
        <taxon>Pezizomycotina</taxon>
        <taxon>Dothideomycetes</taxon>
        <taxon>Pleosporomycetidae</taxon>
        <taxon>Pleosporales</taxon>
        <taxon>Pleosporineae</taxon>
        <taxon>Cucurbitariaceae</taxon>
        <taxon>Neocucurbitaria</taxon>
    </lineage>
</organism>